<feature type="active site" description="Proton acceptor" evidence="9 10">
    <location>
        <position position="66"/>
    </location>
</feature>
<name>A0A9E8LU80_9BACI</name>
<evidence type="ECO:0000313" key="14">
    <source>
        <dbReference type="Proteomes" id="UP001164718"/>
    </source>
</evidence>
<comment type="function">
    <text evidence="2 9 11">Excises uracil residues from the DNA which can arise as a result of misincorporation of dUMP residues by DNA polymerase or due to deamination of cytosine.</text>
</comment>
<organism evidence="13 14">
    <name type="scientific">Fervidibacillus albus</name>
    <dbReference type="NCBI Taxonomy" id="2980026"/>
    <lineage>
        <taxon>Bacteria</taxon>
        <taxon>Bacillati</taxon>
        <taxon>Bacillota</taxon>
        <taxon>Bacilli</taxon>
        <taxon>Bacillales</taxon>
        <taxon>Bacillaceae</taxon>
        <taxon>Fervidibacillus</taxon>
    </lineage>
</organism>
<dbReference type="CDD" id="cd10027">
    <property type="entry name" value="UDG-F1-like"/>
    <property type="match status" value="1"/>
</dbReference>
<dbReference type="SMART" id="SM00986">
    <property type="entry name" value="UDG"/>
    <property type="match status" value="1"/>
</dbReference>
<keyword evidence="14" id="KW-1185">Reference proteome</keyword>
<proteinExistence type="inferred from homology"/>
<dbReference type="PANTHER" id="PTHR11264">
    <property type="entry name" value="URACIL-DNA GLYCOSYLASE"/>
    <property type="match status" value="1"/>
</dbReference>
<dbReference type="InterPro" id="IPR018085">
    <property type="entry name" value="Ura-DNA_Glyclase_AS"/>
</dbReference>
<dbReference type="GO" id="GO:0005737">
    <property type="term" value="C:cytoplasm"/>
    <property type="evidence" value="ECO:0007669"/>
    <property type="project" value="UniProtKB-SubCell"/>
</dbReference>
<dbReference type="Pfam" id="PF03167">
    <property type="entry name" value="UDG"/>
    <property type="match status" value="1"/>
</dbReference>
<evidence type="ECO:0000256" key="9">
    <source>
        <dbReference type="HAMAP-Rule" id="MF_00148"/>
    </source>
</evidence>
<dbReference type="FunFam" id="3.40.470.10:FF:000001">
    <property type="entry name" value="Uracil-DNA glycosylase"/>
    <property type="match status" value="1"/>
</dbReference>
<dbReference type="AlphaFoldDB" id="A0A9E8LU80"/>
<evidence type="ECO:0000256" key="4">
    <source>
        <dbReference type="ARBA" id="ARBA00012030"/>
    </source>
</evidence>
<dbReference type="NCBIfam" id="NF003591">
    <property type="entry name" value="PRK05254.1-4"/>
    <property type="match status" value="1"/>
</dbReference>
<dbReference type="Proteomes" id="UP001164718">
    <property type="component" value="Chromosome"/>
</dbReference>
<dbReference type="InterPro" id="IPR002043">
    <property type="entry name" value="UDG_fam1"/>
</dbReference>
<dbReference type="GO" id="GO:0004844">
    <property type="term" value="F:uracil DNA N-glycosylase activity"/>
    <property type="evidence" value="ECO:0007669"/>
    <property type="project" value="UniProtKB-UniRule"/>
</dbReference>
<dbReference type="HAMAP" id="MF_00148">
    <property type="entry name" value="UDG"/>
    <property type="match status" value="1"/>
</dbReference>
<reference evidence="13" key="1">
    <citation type="submission" date="2022-09" db="EMBL/GenBank/DDBJ databases">
        <title>Complete Genomes of Fervidibacillus albus and Fervidibacillus halotolerans isolated from tidal flat sediments.</title>
        <authorList>
            <person name="Kwon K.K."/>
            <person name="Yang S.-H."/>
            <person name="Park M.J."/>
            <person name="Oh H.-M."/>
        </authorList>
    </citation>
    <scope>NUCLEOTIDE SEQUENCE</scope>
    <source>
        <strain evidence="13">MEBiC13591</strain>
    </source>
</reference>
<dbReference type="KEGG" id="faf:OE104_14720"/>
<dbReference type="Gene3D" id="3.40.470.10">
    <property type="entry name" value="Uracil-DNA glycosylase-like domain"/>
    <property type="match status" value="1"/>
</dbReference>
<gene>
    <name evidence="9" type="primary">ung</name>
    <name evidence="13" type="ORF">OE104_14720</name>
</gene>
<dbReference type="GO" id="GO:0097510">
    <property type="term" value="P:base-excision repair, AP site formation via deaminated base removal"/>
    <property type="evidence" value="ECO:0007669"/>
    <property type="project" value="TreeGrafter"/>
</dbReference>
<dbReference type="PROSITE" id="PS00130">
    <property type="entry name" value="U_DNA_GLYCOSYLASE"/>
    <property type="match status" value="1"/>
</dbReference>
<evidence type="ECO:0000256" key="7">
    <source>
        <dbReference type="ARBA" id="ARBA00022801"/>
    </source>
</evidence>
<evidence type="ECO:0000256" key="2">
    <source>
        <dbReference type="ARBA" id="ARBA00002631"/>
    </source>
</evidence>
<evidence type="ECO:0000256" key="10">
    <source>
        <dbReference type="PROSITE-ProRule" id="PRU10072"/>
    </source>
</evidence>
<comment type="subcellular location">
    <subcellularLocation>
        <location evidence="9">Cytoplasm</location>
    </subcellularLocation>
</comment>
<keyword evidence="8 9" id="KW-0234">DNA repair</keyword>
<feature type="domain" description="Uracil-DNA glycosylase-like" evidence="12">
    <location>
        <begin position="51"/>
        <end position="211"/>
    </location>
</feature>
<dbReference type="NCBIfam" id="NF003592">
    <property type="entry name" value="PRK05254.1-5"/>
    <property type="match status" value="1"/>
</dbReference>
<dbReference type="EMBL" id="CP106878">
    <property type="protein sequence ID" value="WAA09745.1"/>
    <property type="molecule type" value="Genomic_DNA"/>
</dbReference>
<dbReference type="NCBIfam" id="NF003588">
    <property type="entry name" value="PRK05254.1-1"/>
    <property type="match status" value="1"/>
</dbReference>
<evidence type="ECO:0000256" key="1">
    <source>
        <dbReference type="ARBA" id="ARBA00001400"/>
    </source>
</evidence>
<dbReference type="InterPro" id="IPR005122">
    <property type="entry name" value="Uracil-DNA_glycosylase-like"/>
</dbReference>
<dbReference type="PANTHER" id="PTHR11264:SF0">
    <property type="entry name" value="URACIL-DNA GLYCOSYLASE"/>
    <property type="match status" value="1"/>
</dbReference>
<keyword evidence="6 9" id="KW-0227">DNA damage</keyword>
<dbReference type="SUPFAM" id="SSF52141">
    <property type="entry name" value="Uracil-DNA glycosylase-like"/>
    <property type="match status" value="1"/>
</dbReference>
<evidence type="ECO:0000313" key="13">
    <source>
        <dbReference type="EMBL" id="WAA09745.1"/>
    </source>
</evidence>
<dbReference type="RefSeq" id="WP_275417528.1">
    <property type="nucleotide sequence ID" value="NZ_CP106878.1"/>
</dbReference>
<comment type="similarity">
    <text evidence="3 9 11">Belongs to the uracil-DNA glycosylase (UDG) superfamily. UNG family.</text>
</comment>
<accession>A0A9E8LU80</accession>
<dbReference type="InterPro" id="IPR036895">
    <property type="entry name" value="Uracil-DNA_glycosylase-like_sf"/>
</dbReference>
<evidence type="ECO:0000256" key="11">
    <source>
        <dbReference type="RuleBase" id="RU003780"/>
    </source>
</evidence>
<sequence>MKKDILKNDWAPLLQEEFTKPYYIQLREFLKKEYATYTVYPDMYDIFNALHYTPFHQVKVVILGQDPYHGPNQAHGLSFSVKPGVPLPPSLKNIFVELQNDIGCPPPKDGYLVHWAKQGVLLLNTVLTVRKGIAHSHKGKGWEQFTDRVIEQLNKKDHPIVYILWGSAAQSKISLIDTNKHYIIKSPHPSPLSAHRGFFESKPFSKTNEILRGIGQDEIDWQLPILETSHQHEIRV</sequence>
<evidence type="ECO:0000256" key="6">
    <source>
        <dbReference type="ARBA" id="ARBA00022763"/>
    </source>
</evidence>
<evidence type="ECO:0000256" key="5">
    <source>
        <dbReference type="ARBA" id="ARBA00018429"/>
    </source>
</evidence>
<comment type="catalytic activity">
    <reaction evidence="1 9 11">
        <text>Hydrolyzes single-stranded DNA or mismatched double-stranded DNA and polynucleotides, releasing free uracil.</text>
        <dbReference type="EC" id="3.2.2.27"/>
    </reaction>
</comment>
<dbReference type="EC" id="3.2.2.27" evidence="4 9"/>
<evidence type="ECO:0000259" key="12">
    <source>
        <dbReference type="SMART" id="SM00986"/>
    </source>
</evidence>
<dbReference type="NCBIfam" id="NF003589">
    <property type="entry name" value="PRK05254.1-2"/>
    <property type="match status" value="1"/>
</dbReference>
<dbReference type="SMART" id="SM00987">
    <property type="entry name" value="UreE_C"/>
    <property type="match status" value="1"/>
</dbReference>
<protein>
    <recommendedName>
        <fullName evidence="5 9">Uracil-DNA glycosylase</fullName>
        <shortName evidence="9">UDG</shortName>
        <ecNumber evidence="4 9">3.2.2.27</ecNumber>
    </recommendedName>
</protein>
<keyword evidence="13" id="KW-0326">Glycosidase</keyword>
<evidence type="ECO:0000256" key="8">
    <source>
        <dbReference type="ARBA" id="ARBA00023204"/>
    </source>
</evidence>
<keyword evidence="9" id="KW-0963">Cytoplasm</keyword>
<keyword evidence="7 9" id="KW-0378">Hydrolase</keyword>
<evidence type="ECO:0000256" key="3">
    <source>
        <dbReference type="ARBA" id="ARBA00008184"/>
    </source>
</evidence>
<dbReference type="NCBIfam" id="TIGR00628">
    <property type="entry name" value="ung"/>
    <property type="match status" value="1"/>
</dbReference>